<protein>
    <submittedName>
        <fullName evidence="1">Uncharacterized protein</fullName>
    </submittedName>
</protein>
<name>A0ACC2NAL8_9HYME</name>
<reference evidence="1" key="1">
    <citation type="submission" date="2023-04" db="EMBL/GenBank/DDBJ databases">
        <title>A chromosome-level genome assembly of the parasitoid wasp Eretmocerus hayati.</title>
        <authorList>
            <person name="Zhong Y."/>
            <person name="Liu S."/>
            <person name="Liu Y."/>
        </authorList>
    </citation>
    <scope>NUCLEOTIDE SEQUENCE</scope>
    <source>
        <strain evidence="1">ZJU_SS_LIU_2023</strain>
    </source>
</reference>
<keyword evidence="2" id="KW-1185">Reference proteome</keyword>
<accession>A0ACC2NAL8</accession>
<proteinExistence type="predicted"/>
<comment type="caution">
    <text evidence="1">The sequence shown here is derived from an EMBL/GenBank/DDBJ whole genome shotgun (WGS) entry which is preliminary data.</text>
</comment>
<dbReference type="EMBL" id="CM056744">
    <property type="protein sequence ID" value="KAJ8667978.1"/>
    <property type="molecule type" value="Genomic_DNA"/>
</dbReference>
<evidence type="ECO:0000313" key="1">
    <source>
        <dbReference type="EMBL" id="KAJ8667978.1"/>
    </source>
</evidence>
<evidence type="ECO:0000313" key="2">
    <source>
        <dbReference type="Proteomes" id="UP001239111"/>
    </source>
</evidence>
<organism evidence="1 2">
    <name type="scientific">Eretmocerus hayati</name>
    <dbReference type="NCBI Taxonomy" id="131215"/>
    <lineage>
        <taxon>Eukaryota</taxon>
        <taxon>Metazoa</taxon>
        <taxon>Ecdysozoa</taxon>
        <taxon>Arthropoda</taxon>
        <taxon>Hexapoda</taxon>
        <taxon>Insecta</taxon>
        <taxon>Pterygota</taxon>
        <taxon>Neoptera</taxon>
        <taxon>Endopterygota</taxon>
        <taxon>Hymenoptera</taxon>
        <taxon>Apocrita</taxon>
        <taxon>Proctotrupomorpha</taxon>
        <taxon>Chalcidoidea</taxon>
        <taxon>Aphelinidae</taxon>
        <taxon>Aphelininae</taxon>
        <taxon>Eretmocerus</taxon>
    </lineage>
</organism>
<sequence length="409" mass="46038">MLEPAENKVPPEETLTKKYLSVDELAHSKSEDHSNVINTITCNERESTRQRAYSQEIPIDSKRQQSTLKQAHDQQFFSDPKNIDKKYSSSTRKALSSPGVCNTARRCANENQQFGQGDRVNVLSQILDVHDEHMQSDDLCSCCAQKNFPIHDIEQKRPRTDSSQRHCQQKNETDCHKSNLATNARESCPHHHVHDQQSYTKNDCSFDEHSDSGASSFSDDGKTYQSEYSRHTCFCSKNQSHEDLSLVSDIDEVPIQSGKVERFRGGVDTVNAQATIINSQTSNMMCRGLSTYQHHIVNQVKFSKLGELCEDLERLKLRNRNLKDFLHTLEDPMALIGKASEATSACTEVSSCVTIDSARPSHNSLLTVVKVLESKCRDKDAVIGALAEELTTSRRKSLGDGSRVRKLNF</sequence>
<gene>
    <name evidence="1" type="ORF">QAD02_009641</name>
</gene>
<dbReference type="Proteomes" id="UP001239111">
    <property type="component" value="Chromosome 4"/>
</dbReference>